<keyword evidence="3" id="KW-1185">Reference proteome</keyword>
<dbReference type="GO" id="GO:0051607">
    <property type="term" value="P:defense response to virus"/>
    <property type="evidence" value="ECO:0007669"/>
    <property type="project" value="UniProtKB-KW"/>
</dbReference>
<name>A0A271LEM3_9HYPH</name>
<dbReference type="NCBIfam" id="NF041117">
    <property type="entry name" value="CBASS_cyclase_b"/>
    <property type="match status" value="1"/>
</dbReference>
<evidence type="ECO:0000256" key="1">
    <source>
        <dbReference type="ARBA" id="ARBA00023118"/>
    </source>
</evidence>
<gene>
    <name evidence="2" type="ORF">CIT26_25900</name>
</gene>
<dbReference type="EMBL" id="NPKJ01000066">
    <property type="protein sequence ID" value="PAQ06563.1"/>
    <property type="molecule type" value="Genomic_DNA"/>
</dbReference>
<dbReference type="Pfam" id="PF18144">
    <property type="entry name" value="SMODS"/>
    <property type="match status" value="1"/>
</dbReference>
<proteinExistence type="predicted"/>
<reference evidence="2 3" key="1">
    <citation type="submission" date="2017-08" db="EMBL/GenBank/DDBJ databases">
        <title>Mesorhizobium wenxinae sp. nov., a novel rhizobial species isolated from root nodules of chickpea (Cicer arietinum L.).</title>
        <authorList>
            <person name="Zhang J."/>
        </authorList>
    </citation>
    <scope>NUCLEOTIDE SEQUENCE [LARGE SCALE GENOMIC DNA]</scope>
    <source>
        <strain evidence="2 3">SDW018</strain>
    </source>
</reference>
<comment type="caution">
    <text evidence="2">The sequence shown here is derived from an EMBL/GenBank/DDBJ whole genome shotgun (WGS) entry which is preliminary data.</text>
</comment>
<protein>
    <submittedName>
        <fullName evidence="2">Nucleotidyltransferase</fullName>
    </submittedName>
</protein>
<dbReference type="InterPro" id="IPR053550">
    <property type="entry name" value="CD-NTase"/>
</dbReference>
<keyword evidence="1" id="KW-0051">Antiviral defense</keyword>
<keyword evidence="2" id="KW-0808">Transferase</keyword>
<accession>A0A271LEM3</accession>
<evidence type="ECO:0000313" key="3">
    <source>
        <dbReference type="Proteomes" id="UP000216442"/>
    </source>
</evidence>
<dbReference type="GO" id="GO:0016779">
    <property type="term" value="F:nucleotidyltransferase activity"/>
    <property type="evidence" value="ECO:0007669"/>
    <property type="project" value="InterPro"/>
</dbReference>
<dbReference type="Gene3D" id="3.30.460.10">
    <property type="entry name" value="Beta Polymerase, domain 2"/>
    <property type="match status" value="1"/>
</dbReference>
<dbReference type="RefSeq" id="WP_095495216.1">
    <property type="nucleotide sequence ID" value="NZ_NPKJ01000066.1"/>
</dbReference>
<sequence>MVTTISEAFRQFRTNLEITTLQESTTATRQQNVRDAVAEDFEILESFLTGSYRRNTMIAPLTTADIDIFIVLDPKYYADQNQHALLSFVMKTLRKRYPTTPKIKPDGQAVTITFTDFKVDVVPGFYRTGGGFLIPDANLKRWISTDPKKHVDLWSASNKAHNGSLVPLIKMLKCWNRRKGVLFRSFHLEVLVRHVLKDVTITDYPSGARWVFDKMRDKVWKKIADPAGYSDDVASYLAKSEADRMIAALDQAYRRALTAENYANQGYAKLAIDEWRLIFADYFPAYG</sequence>
<organism evidence="2 3">
    <name type="scientific">Mesorhizobium temperatum</name>
    <dbReference type="NCBI Taxonomy" id="241416"/>
    <lineage>
        <taxon>Bacteria</taxon>
        <taxon>Pseudomonadati</taxon>
        <taxon>Pseudomonadota</taxon>
        <taxon>Alphaproteobacteria</taxon>
        <taxon>Hyphomicrobiales</taxon>
        <taxon>Phyllobacteriaceae</taxon>
        <taxon>Mesorhizobium</taxon>
    </lineage>
</organism>
<dbReference type="InterPro" id="IPR043519">
    <property type="entry name" value="NT_sf"/>
</dbReference>
<evidence type="ECO:0000313" key="2">
    <source>
        <dbReference type="EMBL" id="PAQ06563.1"/>
    </source>
</evidence>
<dbReference type="Proteomes" id="UP000216442">
    <property type="component" value="Unassembled WGS sequence"/>
</dbReference>
<dbReference type="AlphaFoldDB" id="A0A271LEM3"/>
<dbReference type="OrthoDB" id="2082416at2"/>
<dbReference type="InterPro" id="IPR006116">
    <property type="entry name" value="NT_2-5OAS_ClassI-CCAase"/>
</dbReference>
<dbReference type="SUPFAM" id="SSF81301">
    <property type="entry name" value="Nucleotidyltransferase"/>
    <property type="match status" value="1"/>
</dbReference>
<dbReference type="CDD" id="cd05400">
    <property type="entry name" value="NT_2-5OAS_ClassI-CCAase"/>
    <property type="match status" value="1"/>
</dbReference>